<keyword evidence="1" id="KW-1133">Transmembrane helix</keyword>
<feature type="transmembrane region" description="Helical" evidence="1">
    <location>
        <begin position="142"/>
        <end position="160"/>
    </location>
</feature>
<keyword evidence="1" id="KW-0812">Transmembrane</keyword>
<gene>
    <name evidence="2" type="ORF">SAMN04488109_6379</name>
</gene>
<feature type="transmembrane region" description="Helical" evidence="1">
    <location>
        <begin position="70"/>
        <end position="89"/>
    </location>
</feature>
<feature type="transmembrane region" description="Helical" evidence="1">
    <location>
        <begin position="95"/>
        <end position="112"/>
    </location>
</feature>
<sequence length="184" mass="20069">METSSVDSSAETLACENCQAVNSATQKFCSQCSFPIGGTKNEQIAFRSNIAVRTRMLKESERHVSICKKLLYFLAGINLLLGLYFGFAADDFPSMISSICVALLFLILTAWADRNPFGAILTAFIVYLTLNVVNIIDNPALLSRGIPSKIICTVLFVGGIRSARQVTLQREALEKLKAPGIGNR</sequence>
<keyword evidence="1" id="KW-0472">Membrane</keyword>
<feature type="transmembrane region" description="Helical" evidence="1">
    <location>
        <begin position="119"/>
        <end position="136"/>
    </location>
</feature>
<accession>A0A1M5XCA1</accession>
<protein>
    <submittedName>
        <fullName evidence="2">Uncharacterized protein</fullName>
    </submittedName>
</protein>
<reference evidence="2 3" key="1">
    <citation type="submission" date="2016-11" db="EMBL/GenBank/DDBJ databases">
        <authorList>
            <person name="Jaros S."/>
            <person name="Januszkiewicz K."/>
            <person name="Wedrychowicz H."/>
        </authorList>
    </citation>
    <scope>NUCLEOTIDE SEQUENCE [LARGE SCALE GENOMIC DNA]</scope>
    <source>
        <strain evidence="2 3">DSM 24574</strain>
    </source>
</reference>
<evidence type="ECO:0000256" key="1">
    <source>
        <dbReference type="SAM" id="Phobius"/>
    </source>
</evidence>
<organism evidence="2 3">
    <name type="scientific">Chryseolinea serpens</name>
    <dbReference type="NCBI Taxonomy" id="947013"/>
    <lineage>
        <taxon>Bacteria</taxon>
        <taxon>Pseudomonadati</taxon>
        <taxon>Bacteroidota</taxon>
        <taxon>Cytophagia</taxon>
        <taxon>Cytophagales</taxon>
        <taxon>Fulvivirgaceae</taxon>
        <taxon>Chryseolinea</taxon>
    </lineage>
</organism>
<dbReference type="OrthoDB" id="1448908at2"/>
<dbReference type="EMBL" id="FQWQ01000006">
    <property type="protein sequence ID" value="SHH97369.1"/>
    <property type="molecule type" value="Genomic_DNA"/>
</dbReference>
<keyword evidence="3" id="KW-1185">Reference proteome</keyword>
<dbReference type="RefSeq" id="WP_143165171.1">
    <property type="nucleotide sequence ID" value="NZ_FQWQ01000006.1"/>
</dbReference>
<evidence type="ECO:0000313" key="3">
    <source>
        <dbReference type="Proteomes" id="UP000184212"/>
    </source>
</evidence>
<dbReference type="AlphaFoldDB" id="A0A1M5XCA1"/>
<proteinExistence type="predicted"/>
<dbReference type="Proteomes" id="UP000184212">
    <property type="component" value="Unassembled WGS sequence"/>
</dbReference>
<dbReference type="STRING" id="947013.SAMN04488109_6379"/>
<evidence type="ECO:0000313" key="2">
    <source>
        <dbReference type="EMBL" id="SHH97369.1"/>
    </source>
</evidence>
<name>A0A1M5XCA1_9BACT</name>